<proteinExistence type="predicted"/>
<dbReference type="Gene3D" id="3.20.20.450">
    <property type="entry name" value="EAL domain"/>
    <property type="match status" value="1"/>
</dbReference>
<dbReference type="PANTHER" id="PTHR33121">
    <property type="entry name" value="CYCLIC DI-GMP PHOSPHODIESTERASE PDEF"/>
    <property type="match status" value="1"/>
</dbReference>
<evidence type="ECO:0000313" key="2">
    <source>
        <dbReference type="EMBL" id="KRL46530.1"/>
    </source>
</evidence>
<sequence>MYTIFAQPKYPMGAPQVRPIGYELFIKERRNGQWAQPLPFEGIGVMTLNHLLRQTITQMPAHIKILSFNLEQSQFIDPAFPAMIASVQASTDIELYTELTERLGAGITPGQLLNAAKRFATCGLQVCIDDVGTGQNSPALVMLLNDYISEYKFAFQNFRPMRSVNELSPQLKFWCDMAKKFHKVLAWEGVETSVELALLEAAYPGNLLQGYLFGKQHRIESVLYEPKKVSGE</sequence>
<dbReference type="InterPro" id="IPR050706">
    <property type="entry name" value="Cyclic-di-GMP_PDE-like"/>
</dbReference>
<dbReference type="SUPFAM" id="SSF141868">
    <property type="entry name" value="EAL domain-like"/>
    <property type="match status" value="1"/>
</dbReference>
<name>A0A0R1QWQ5_9LACO</name>
<comment type="caution">
    <text evidence="2">The sequence shown here is derived from an EMBL/GenBank/DDBJ whole genome shotgun (WGS) entry which is preliminary data.</text>
</comment>
<dbReference type="OrthoDB" id="2324331at2"/>
<reference evidence="2 3" key="1">
    <citation type="journal article" date="2015" name="Genome Announc.">
        <title>Expanding the biotechnology potential of lactobacilli through comparative genomics of 213 strains and associated genera.</title>
        <authorList>
            <person name="Sun Z."/>
            <person name="Harris H.M."/>
            <person name="McCann A."/>
            <person name="Guo C."/>
            <person name="Argimon S."/>
            <person name="Zhang W."/>
            <person name="Yang X."/>
            <person name="Jeffery I.B."/>
            <person name="Cooney J.C."/>
            <person name="Kagawa T.F."/>
            <person name="Liu W."/>
            <person name="Song Y."/>
            <person name="Salvetti E."/>
            <person name="Wrobel A."/>
            <person name="Rasinkangas P."/>
            <person name="Parkhill J."/>
            <person name="Rea M.C."/>
            <person name="O'Sullivan O."/>
            <person name="Ritari J."/>
            <person name="Douillard F.P."/>
            <person name="Paul Ross R."/>
            <person name="Yang R."/>
            <person name="Briner A.E."/>
            <person name="Felis G.E."/>
            <person name="de Vos W.M."/>
            <person name="Barrangou R."/>
            <person name="Klaenhammer T.R."/>
            <person name="Caufield P.W."/>
            <person name="Cui Y."/>
            <person name="Zhang H."/>
            <person name="O'Toole P.W."/>
        </authorList>
    </citation>
    <scope>NUCLEOTIDE SEQUENCE [LARGE SCALE GENOMIC DNA]</scope>
    <source>
        <strain evidence="2 3">DSM 13343</strain>
    </source>
</reference>
<dbReference type="RefSeq" id="WP_056963111.1">
    <property type="nucleotide sequence ID" value="NZ_AZEU01000105.1"/>
</dbReference>
<evidence type="ECO:0000259" key="1">
    <source>
        <dbReference type="PROSITE" id="PS50883"/>
    </source>
</evidence>
<protein>
    <submittedName>
        <fullName evidence="2">C-di-GMP-specific phosphodiesterase</fullName>
    </submittedName>
</protein>
<dbReference type="PATRIC" id="fig|1423769.4.peg.455"/>
<dbReference type="EMBL" id="AZEU01000105">
    <property type="protein sequence ID" value="KRL46530.1"/>
    <property type="molecule type" value="Genomic_DNA"/>
</dbReference>
<organism evidence="2 3">
    <name type="scientific">Lacticaseibacillus manihotivorans DSM 13343 = JCM 12514</name>
    <dbReference type="NCBI Taxonomy" id="1423769"/>
    <lineage>
        <taxon>Bacteria</taxon>
        <taxon>Bacillati</taxon>
        <taxon>Bacillota</taxon>
        <taxon>Bacilli</taxon>
        <taxon>Lactobacillales</taxon>
        <taxon>Lactobacillaceae</taxon>
        <taxon>Lacticaseibacillus</taxon>
    </lineage>
</organism>
<feature type="domain" description="EAL" evidence="1">
    <location>
        <begin position="1"/>
        <end position="230"/>
    </location>
</feature>
<dbReference type="InterPro" id="IPR035919">
    <property type="entry name" value="EAL_sf"/>
</dbReference>
<dbReference type="GO" id="GO:0071111">
    <property type="term" value="F:cyclic-guanylate-specific phosphodiesterase activity"/>
    <property type="evidence" value="ECO:0007669"/>
    <property type="project" value="InterPro"/>
</dbReference>
<dbReference type="PROSITE" id="PS50883">
    <property type="entry name" value="EAL"/>
    <property type="match status" value="1"/>
</dbReference>
<dbReference type="AlphaFoldDB" id="A0A0R1QWQ5"/>
<dbReference type="Pfam" id="PF00563">
    <property type="entry name" value="EAL"/>
    <property type="match status" value="1"/>
</dbReference>
<dbReference type="Proteomes" id="UP000051790">
    <property type="component" value="Unassembled WGS sequence"/>
</dbReference>
<dbReference type="PANTHER" id="PTHR33121:SF79">
    <property type="entry name" value="CYCLIC DI-GMP PHOSPHODIESTERASE PDED-RELATED"/>
    <property type="match status" value="1"/>
</dbReference>
<accession>A0A0R1QWQ5</accession>
<keyword evidence="3" id="KW-1185">Reference proteome</keyword>
<evidence type="ECO:0000313" key="3">
    <source>
        <dbReference type="Proteomes" id="UP000051790"/>
    </source>
</evidence>
<gene>
    <name evidence="2" type="ORF">FD01_GL000425</name>
</gene>
<dbReference type="SMART" id="SM00052">
    <property type="entry name" value="EAL"/>
    <property type="match status" value="1"/>
</dbReference>
<dbReference type="InterPro" id="IPR001633">
    <property type="entry name" value="EAL_dom"/>
</dbReference>